<proteinExistence type="predicted"/>
<keyword evidence="1" id="KW-0472">Membrane</keyword>
<dbReference type="Proteomes" id="UP001281761">
    <property type="component" value="Unassembled WGS sequence"/>
</dbReference>
<sequence>MVIICSASIILNNPSDKSSSSLSTSGSLHAICCQRTRVEEWYGESLTFSEFGLVLFLKRTVCTADLANFQLNFLLLLGLSGVCFQISVILFVVFLSILSESLPRQVRVILMDEDDV</sequence>
<keyword evidence="3" id="KW-1185">Reference proteome</keyword>
<keyword evidence="1" id="KW-1133">Transmembrane helix</keyword>
<feature type="transmembrane region" description="Helical" evidence="1">
    <location>
        <begin position="73"/>
        <end position="98"/>
    </location>
</feature>
<reference evidence="2 3" key="1">
    <citation type="journal article" date="2022" name="bioRxiv">
        <title>Genomics of Preaxostyla Flagellates Illuminates Evolutionary Transitions and the Path Towards Mitochondrial Loss.</title>
        <authorList>
            <person name="Novak L.V.F."/>
            <person name="Treitli S.C."/>
            <person name="Pyrih J."/>
            <person name="Halakuc P."/>
            <person name="Pipaliya S.V."/>
            <person name="Vacek V."/>
            <person name="Brzon O."/>
            <person name="Soukal P."/>
            <person name="Eme L."/>
            <person name="Dacks J.B."/>
            <person name="Karnkowska A."/>
            <person name="Elias M."/>
            <person name="Hampl V."/>
        </authorList>
    </citation>
    <scope>NUCLEOTIDE SEQUENCE [LARGE SCALE GENOMIC DNA]</scope>
    <source>
        <strain evidence="2">NAU3</strain>
        <tissue evidence="2">Gut</tissue>
    </source>
</reference>
<protein>
    <submittedName>
        <fullName evidence="2">Uncharacterized protein</fullName>
    </submittedName>
</protein>
<dbReference type="EMBL" id="JARBJD010000458">
    <property type="protein sequence ID" value="KAK2941831.1"/>
    <property type="molecule type" value="Genomic_DNA"/>
</dbReference>
<comment type="caution">
    <text evidence="2">The sequence shown here is derived from an EMBL/GenBank/DDBJ whole genome shotgun (WGS) entry which is preliminary data.</text>
</comment>
<organism evidence="2 3">
    <name type="scientific">Blattamonas nauphoetae</name>
    <dbReference type="NCBI Taxonomy" id="2049346"/>
    <lineage>
        <taxon>Eukaryota</taxon>
        <taxon>Metamonada</taxon>
        <taxon>Preaxostyla</taxon>
        <taxon>Oxymonadida</taxon>
        <taxon>Blattamonas</taxon>
    </lineage>
</organism>
<gene>
    <name evidence="2" type="ORF">BLNAU_23252</name>
</gene>
<accession>A0ABQ9WTT1</accession>
<evidence type="ECO:0000313" key="3">
    <source>
        <dbReference type="Proteomes" id="UP001281761"/>
    </source>
</evidence>
<keyword evidence="1" id="KW-0812">Transmembrane</keyword>
<evidence type="ECO:0000256" key="1">
    <source>
        <dbReference type="SAM" id="Phobius"/>
    </source>
</evidence>
<name>A0ABQ9WTT1_9EUKA</name>
<evidence type="ECO:0000313" key="2">
    <source>
        <dbReference type="EMBL" id="KAK2941831.1"/>
    </source>
</evidence>